<dbReference type="EMBL" id="FMWP01000014">
    <property type="protein sequence ID" value="SCZ90793.1"/>
    <property type="molecule type" value="Genomic_DNA"/>
</dbReference>
<proteinExistence type="predicted"/>
<gene>
    <name evidence="1" type="ORF">BZ3500_MVSOF-1268-A1-R1_CHR1-3G02256</name>
</gene>
<organism evidence="1 2">
    <name type="scientific">Microbotryum saponariae</name>
    <dbReference type="NCBI Taxonomy" id="289078"/>
    <lineage>
        <taxon>Eukaryota</taxon>
        <taxon>Fungi</taxon>
        <taxon>Dikarya</taxon>
        <taxon>Basidiomycota</taxon>
        <taxon>Pucciniomycotina</taxon>
        <taxon>Microbotryomycetes</taxon>
        <taxon>Microbotryales</taxon>
        <taxon>Microbotryaceae</taxon>
        <taxon>Microbotryum</taxon>
    </lineage>
</organism>
<evidence type="ECO:0000313" key="2">
    <source>
        <dbReference type="Proteomes" id="UP000249723"/>
    </source>
</evidence>
<sequence>MPQSVSGPTPTLCMYVVVSAGDPHRAFTELGYKKWFQLTLRDRDFRERLTFFWKGHCKVNVTVMDLLTGDSFFLGDGGRSVRRGGQGRTAAGLTRVRRSFDSRGGRIGARLH</sequence>
<name>A0A2X0L536_9BASI</name>
<protein>
    <submittedName>
        <fullName evidence="1">BZ3500_MvSof-1268-A1-R1_Chr1-3g02256 protein</fullName>
    </submittedName>
</protein>
<dbReference type="Proteomes" id="UP000249723">
    <property type="component" value="Unassembled WGS sequence"/>
</dbReference>
<dbReference type="AlphaFoldDB" id="A0A2X0L536"/>
<reference evidence="2" key="1">
    <citation type="submission" date="2016-10" db="EMBL/GenBank/DDBJ databases">
        <authorList>
            <person name="Jeantristanb JTB J.-T."/>
            <person name="Ricardo R."/>
        </authorList>
    </citation>
    <scope>NUCLEOTIDE SEQUENCE [LARGE SCALE GENOMIC DNA]</scope>
</reference>
<keyword evidence="2" id="KW-1185">Reference proteome</keyword>
<accession>A0A2X0L536</accession>
<evidence type="ECO:0000313" key="1">
    <source>
        <dbReference type="EMBL" id="SCZ90793.1"/>
    </source>
</evidence>